<protein>
    <submittedName>
        <fullName evidence="2">Phage holin family protein</fullName>
    </submittedName>
</protein>
<keyword evidence="1" id="KW-0472">Membrane</keyword>
<comment type="caution">
    <text evidence="2">The sequence shown here is derived from an EMBL/GenBank/DDBJ whole genome shotgun (WGS) entry which is preliminary data.</text>
</comment>
<feature type="transmembrane region" description="Helical" evidence="1">
    <location>
        <begin position="63"/>
        <end position="86"/>
    </location>
</feature>
<keyword evidence="1" id="KW-0812">Transmembrane</keyword>
<accession>A0A3D5QCS2</accession>
<keyword evidence="1" id="KW-1133">Transmembrane helix</keyword>
<dbReference type="AlphaFoldDB" id="A0A3D5QCS2"/>
<dbReference type="PANTHER" id="PTHR37309:SF1">
    <property type="entry name" value="SLR0284 PROTEIN"/>
    <property type="match status" value="1"/>
</dbReference>
<feature type="transmembrane region" description="Helical" evidence="1">
    <location>
        <begin position="34"/>
        <end position="56"/>
    </location>
</feature>
<name>A0A3D5QCS2_FLESI</name>
<evidence type="ECO:0000313" key="3">
    <source>
        <dbReference type="Proteomes" id="UP000262325"/>
    </source>
</evidence>
<dbReference type="InterPro" id="IPR007165">
    <property type="entry name" value="Phage_holin_4_2"/>
</dbReference>
<dbReference type="PANTHER" id="PTHR37309">
    <property type="entry name" value="SLR0284 PROTEIN"/>
    <property type="match status" value="1"/>
</dbReference>
<dbReference type="Pfam" id="PF04020">
    <property type="entry name" value="Phage_holin_4_2"/>
    <property type="match status" value="1"/>
</dbReference>
<reference evidence="2 3" key="1">
    <citation type="journal article" date="2018" name="Nat. Biotechnol.">
        <title>A standardized bacterial taxonomy based on genome phylogeny substantially revises the tree of life.</title>
        <authorList>
            <person name="Parks D.H."/>
            <person name="Chuvochina M."/>
            <person name="Waite D.W."/>
            <person name="Rinke C."/>
            <person name="Skarshewski A."/>
            <person name="Chaumeil P.A."/>
            <person name="Hugenholtz P."/>
        </authorList>
    </citation>
    <scope>NUCLEOTIDE SEQUENCE [LARGE SCALE GENOMIC DNA]</scope>
    <source>
        <strain evidence="2">UBA8672</strain>
    </source>
</reference>
<dbReference type="Proteomes" id="UP000262325">
    <property type="component" value="Unassembled WGS sequence"/>
</dbReference>
<feature type="transmembrane region" description="Helical" evidence="1">
    <location>
        <begin position="7"/>
        <end position="28"/>
    </location>
</feature>
<organism evidence="2 3">
    <name type="scientific">Flexistipes sinusarabici</name>
    <dbReference type="NCBI Taxonomy" id="2352"/>
    <lineage>
        <taxon>Bacteria</taxon>
        <taxon>Pseudomonadati</taxon>
        <taxon>Deferribacterota</taxon>
        <taxon>Deferribacteres</taxon>
        <taxon>Deferribacterales</taxon>
        <taxon>Flexistipitaceae</taxon>
        <taxon>Flexistipes</taxon>
    </lineage>
</organism>
<gene>
    <name evidence="2" type="ORF">DHM44_07605</name>
</gene>
<dbReference type="RefSeq" id="WP_273264607.1">
    <property type="nucleotide sequence ID" value="NZ_JAAZVV010000002.1"/>
</dbReference>
<evidence type="ECO:0000313" key="2">
    <source>
        <dbReference type="EMBL" id="HCW93533.1"/>
    </source>
</evidence>
<evidence type="ECO:0000256" key="1">
    <source>
        <dbReference type="SAM" id="Phobius"/>
    </source>
</evidence>
<feature type="transmembrane region" description="Helical" evidence="1">
    <location>
        <begin position="92"/>
        <end position="113"/>
    </location>
</feature>
<sequence length="128" mass="14439">MNKVHFIVYRIFVNVIGVGLAAILFKHIQIDTFLTLMISALLLTALNAFVKPALLLMTLPLQLVTFGLFYLVVNAIVLELTSFFISGFVVDGFWTAIGGSLIISIVNVLFDVFSTNSDMRYIYWTRRK</sequence>
<dbReference type="EMBL" id="DPPF01000157">
    <property type="protein sequence ID" value="HCW93533.1"/>
    <property type="molecule type" value="Genomic_DNA"/>
</dbReference>
<proteinExistence type="predicted"/>